<dbReference type="Proteomes" id="UP001159363">
    <property type="component" value="Chromosome 11"/>
</dbReference>
<protein>
    <submittedName>
        <fullName evidence="1">Uncharacterized protein</fullName>
    </submittedName>
</protein>
<dbReference type="EMBL" id="JARBHB010000012">
    <property type="protein sequence ID" value="KAJ8871232.1"/>
    <property type="molecule type" value="Genomic_DNA"/>
</dbReference>
<sequence>MKLHYKLARGSVKKKWGVAVLGTGAFVLCEYFYVEGATRARLPPGRTRANPQPGHRILASGNRAGRCRWSAGLLGDLPFPPPLHFALYSPRFTLISSQYLAVKSRPNLFTHVYVDAFLPGTASLDHMGYHWIAFEMLFPTSDYSPPTKAEPASILYGVTQISACGKRGGHFCRPGRITAAVRREHCTSVHTLALRGDGVLDAPGSVVLTAPAPLGLKRGKKLYGIFRRSLSVSKTPRVYTQHTHTHARAHIRHTPTCGEILASRVSLFQEVKARRGGRSGSVGGVEGVGCVCTYLEHSNPTPGDAKAMVCAHACVWQEDVEHEYGRRGSQNEKKKIVSSSQTASERKVRTLWITIFTGGLDANVLASRHMGSIHSDVTADICTRETRQRLPPSGGFPREYHRLARARIPSLPPHSTSHCRCVAHLDMHVCGISVGRHARTDKPVSLRLTSPSETSGWNLSGPWLAGHSRLDRATSCGYNSSHPVWHDLYECLQDIHGDSSPFLLQPFQALSNGLWPRLTSPHPAIQFVPKMFYRVEFGALGGPLQSANIVVGVPLHSIP</sequence>
<gene>
    <name evidence="1" type="ORF">PR048_027538</name>
</gene>
<accession>A0ABQ9GGS8</accession>
<proteinExistence type="predicted"/>
<organism evidence="1 2">
    <name type="scientific">Dryococelus australis</name>
    <dbReference type="NCBI Taxonomy" id="614101"/>
    <lineage>
        <taxon>Eukaryota</taxon>
        <taxon>Metazoa</taxon>
        <taxon>Ecdysozoa</taxon>
        <taxon>Arthropoda</taxon>
        <taxon>Hexapoda</taxon>
        <taxon>Insecta</taxon>
        <taxon>Pterygota</taxon>
        <taxon>Neoptera</taxon>
        <taxon>Polyneoptera</taxon>
        <taxon>Phasmatodea</taxon>
        <taxon>Verophasmatodea</taxon>
        <taxon>Anareolatae</taxon>
        <taxon>Phasmatidae</taxon>
        <taxon>Eurycanthinae</taxon>
        <taxon>Dryococelus</taxon>
    </lineage>
</organism>
<reference evidence="1 2" key="1">
    <citation type="submission" date="2023-02" db="EMBL/GenBank/DDBJ databases">
        <title>LHISI_Scaffold_Assembly.</title>
        <authorList>
            <person name="Stuart O.P."/>
            <person name="Cleave R."/>
            <person name="Magrath M.J.L."/>
            <person name="Mikheyev A.S."/>
        </authorList>
    </citation>
    <scope>NUCLEOTIDE SEQUENCE [LARGE SCALE GENOMIC DNA]</scope>
    <source>
        <strain evidence="1">Daus_M_001</strain>
        <tissue evidence="1">Leg muscle</tissue>
    </source>
</reference>
<name>A0ABQ9GGS8_9NEOP</name>
<keyword evidence="2" id="KW-1185">Reference proteome</keyword>
<evidence type="ECO:0000313" key="2">
    <source>
        <dbReference type="Proteomes" id="UP001159363"/>
    </source>
</evidence>
<comment type="caution">
    <text evidence="1">The sequence shown here is derived from an EMBL/GenBank/DDBJ whole genome shotgun (WGS) entry which is preliminary data.</text>
</comment>
<evidence type="ECO:0000313" key="1">
    <source>
        <dbReference type="EMBL" id="KAJ8871232.1"/>
    </source>
</evidence>